<accession>A0A2I0W8S7</accession>
<proteinExistence type="predicted"/>
<name>A0A2I0W8S7_9ASPA</name>
<evidence type="ECO:0000313" key="2">
    <source>
        <dbReference type="Proteomes" id="UP000233837"/>
    </source>
</evidence>
<dbReference type="EMBL" id="KZ502844">
    <property type="protein sequence ID" value="PKU72068.1"/>
    <property type="molecule type" value="Genomic_DNA"/>
</dbReference>
<organism evidence="1 2">
    <name type="scientific">Dendrobium catenatum</name>
    <dbReference type="NCBI Taxonomy" id="906689"/>
    <lineage>
        <taxon>Eukaryota</taxon>
        <taxon>Viridiplantae</taxon>
        <taxon>Streptophyta</taxon>
        <taxon>Embryophyta</taxon>
        <taxon>Tracheophyta</taxon>
        <taxon>Spermatophyta</taxon>
        <taxon>Magnoliopsida</taxon>
        <taxon>Liliopsida</taxon>
        <taxon>Asparagales</taxon>
        <taxon>Orchidaceae</taxon>
        <taxon>Epidendroideae</taxon>
        <taxon>Malaxideae</taxon>
        <taxon>Dendrobiinae</taxon>
        <taxon>Dendrobium</taxon>
    </lineage>
</organism>
<gene>
    <name evidence="1" type="ORF">MA16_Dca014668</name>
</gene>
<dbReference type="Proteomes" id="UP000233837">
    <property type="component" value="Unassembled WGS sequence"/>
</dbReference>
<reference evidence="1 2" key="2">
    <citation type="journal article" date="2017" name="Nature">
        <title>The Apostasia genome and the evolution of orchids.</title>
        <authorList>
            <person name="Zhang G.Q."/>
            <person name="Liu K.W."/>
            <person name="Li Z."/>
            <person name="Lohaus R."/>
            <person name="Hsiao Y.Y."/>
            <person name="Niu S.C."/>
            <person name="Wang J.Y."/>
            <person name="Lin Y.C."/>
            <person name="Xu Q."/>
            <person name="Chen L.J."/>
            <person name="Yoshida K."/>
            <person name="Fujiwara S."/>
            <person name="Wang Z.W."/>
            <person name="Zhang Y.Q."/>
            <person name="Mitsuda N."/>
            <person name="Wang M."/>
            <person name="Liu G.H."/>
            <person name="Pecoraro L."/>
            <person name="Huang H.X."/>
            <person name="Xiao X.J."/>
            <person name="Lin M."/>
            <person name="Wu X.Y."/>
            <person name="Wu W.L."/>
            <person name="Chen Y.Y."/>
            <person name="Chang S.B."/>
            <person name="Sakamoto S."/>
            <person name="Ohme-Takagi M."/>
            <person name="Yagi M."/>
            <person name="Zeng S.J."/>
            <person name="Shen C.Y."/>
            <person name="Yeh C.M."/>
            <person name="Luo Y.B."/>
            <person name="Tsai W.C."/>
            <person name="Van de Peer Y."/>
            <person name="Liu Z.J."/>
        </authorList>
    </citation>
    <scope>NUCLEOTIDE SEQUENCE [LARGE SCALE GENOMIC DNA]</scope>
    <source>
        <tissue evidence="1">The whole plant</tissue>
    </source>
</reference>
<protein>
    <submittedName>
        <fullName evidence="1">Uncharacterized protein</fullName>
    </submittedName>
</protein>
<sequence length="157" mass="16971">MDYGQMWSQPQMAPPVYDPLTAGTNIRPLTPPPSQWNYAGSLHRHQQPISYSPNPTSNYYEYQYNTIQSPVKVEELTPHSAGYADQLAAAAWYPLNGAAASADPSYPYTGEGFSTAEVGGAIDGVYYGGGEDPKAIAAKDAIRQYGMHPFGYASVSP</sequence>
<keyword evidence="2" id="KW-1185">Reference proteome</keyword>
<dbReference type="AlphaFoldDB" id="A0A2I0W8S7"/>
<evidence type="ECO:0000313" key="1">
    <source>
        <dbReference type="EMBL" id="PKU72068.1"/>
    </source>
</evidence>
<reference evidence="1 2" key="1">
    <citation type="journal article" date="2016" name="Sci. Rep.">
        <title>The Dendrobium catenatum Lindl. genome sequence provides insights into polysaccharide synthase, floral development and adaptive evolution.</title>
        <authorList>
            <person name="Zhang G.Q."/>
            <person name="Xu Q."/>
            <person name="Bian C."/>
            <person name="Tsai W.C."/>
            <person name="Yeh C.M."/>
            <person name="Liu K.W."/>
            <person name="Yoshida K."/>
            <person name="Zhang L.S."/>
            <person name="Chang S.B."/>
            <person name="Chen F."/>
            <person name="Shi Y."/>
            <person name="Su Y.Y."/>
            <person name="Zhang Y.Q."/>
            <person name="Chen L.J."/>
            <person name="Yin Y."/>
            <person name="Lin M."/>
            <person name="Huang H."/>
            <person name="Deng H."/>
            <person name="Wang Z.W."/>
            <person name="Zhu S.L."/>
            <person name="Zhao X."/>
            <person name="Deng C."/>
            <person name="Niu S.C."/>
            <person name="Huang J."/>
            <person name="Wang M."/>
            <person name="Liu G.H."/>
            <person name="Yang H.J."/>
            <person name="Xiao X.J."/>
            <person name="Hsiao Y.Y."/>
            <person name="Wu W.L."/>
            <person name="Chen Y.Y."/>
            <person name="Mitsuda N."/>
            <person name="Ohme-Takagi M."/>
            <person name="Luo Y.B."/>
            <person name="Van de Peer Y."/>
            <person name="Liu Z.J."/>
        </authorList>
    </citation>
    <scope>NUCLEOTIDE SEQUENCE [LARGE SCALE GENOMIC DNA]</scope>
    <source>
        <tissue evidence="1">The whole plant</tissue>
    </source>
</reference>